<sequence>MKKHKKSQPLQKVERIYAPVNCVPQPPKTEEITFNPEVLPLTGKSRWSQIKKFSPVCRETFRRLSKEGRAPQPERLGVRCTFYDNRELHRWLADPINYRIDQ</sequence>
<dbReference type="GO" id="GO:0003677">
    <property type="term" value="F:DNA binding"/>
    <property type="evidence" value="ECO:0007669"/>
    <property type="project" value="UniProtKB-KW"/>
</dbReference>
<name>A0A1I4NLM6_9PROT</name>
<dbReference type="RefSeq" id="WP_256211952.1">
    <property type="nucleotide sequence ID" value="NZ_FOUB01000015.1"/>
</dbReference>
<protein>
    <submittedName>
        <fullName evidence="1">Predicted DNA-binding transcriptional regulator AlpA</fullName>
    </submittedName>
</protein>
<dbReference type="Proteomes" id="UP000183287">
    <property type="component" value="Unassembled WGS sequence"/>
</dbReference>
<proteinExistence type="predicted"/>
<reference evidence="2" key="1">
    <citation type="submission" date="2016-10" db="EMBL/GenBank/DDBJ databases">
        <authorList>
            <person name="Varghese N."/>
            <person name="Submissions S."/>
        </authorList>
    </citation>
    <scope>NUCLEOTIDE SEQUENCE [LARGE SCALE GENOMIC DNA]</scope>
    <source>
        <strain evidence="2">Nm44</strain>
    </source>
</reference>
<dbReference type="EMBL" id="FOUB01000015">
    <property type="protein sequence ID" value="SFM16250.1"/>
    <property type="molecule type" value="Genomic_DNA"/>
</dbReference>
<evidence type="ECO:0000313" key="2">
    <source>
        <dbReference type="Proteomes" id="UP000183287"/>
    </source>
</evidence>
<organism evidence="1 2">
    <name type="scientific">Nitrosomonas communis</name>
    <dbReference type="NCBI Taxonomy" id="44574"/>
    <lineage>
        <taxon>Bacteria</taxon>
        <taxon>Pseudomonadati</taxon>
        <taxon>Pseudomonadota</taxon>
        <taxon>Betaproteobacteria</taxon>
        <taxon>Nitrosomonadales</taxon>
        <taxon>Nitrosomonadaceae</taxon>
        <taxon>Nitrosomonas</taxon>
    </lineage>
</organism>
<evidence type="ECO:0000313" key="1">
    <source>
        <dbReference type="EMBL" id="SFM16250.1"/>
    </source>
</evidence>
<accession>A0A1I4NLM6</accession>
<keyword evidence="1" id="KW-0238">DNA-binding</keyword>
<keyword evidence="2" id="KW-1185">Reference proteome</keyword>
<dbReference type="AlphaFoldDB" id="A0A1I4NLM6"/>
<gene>
    <name evidence="1" type="ORF">SAMN05421863_101553</name>
</gene>